<dbReference type="Pfam" id="PF12023">
    <property type="entry name" value="DUF3511"/>
    <property type="match status" value="1"/>
</dbReference>
<organism evidence="1">
    <name type="scientific">Solanum chacoense</name>
    <name type="common">Chaco potato</name>
    <dbReference type="NCBI Taxonomy" id="4108"/>
    <lineage>
        <taxon>Eukaryota</taxon>
        <taxon>Viridiplantae</taxon>
        <taxon>Streptophyta</taxon>
        <taxon>Embryophyta</taxon>
        <taxon>Tracheophyta</taxon>
        <taxon>Spermatophyta</taxon>
        <taxon>Magnoliopsida</taxon>
        <taxon>eudicotyledons</taxon>
        <taxon>Gunneridae</taxon>
        <taxon>Pentapetalae</taxon>
        <taxon>asterids</taxon>
        <taxon>lamiids</taxon>
        <taxon>Solanales</taxon>
        <taxon>Solanaceae</taxon>
        <taxon>Solanoideae</taxon>
        <taxon>Solaneae</taxon>
        <taxon>Solanum</taxon>
    </lineage>
</organism>
<dbReference type="AlphaFoldDB" id="A0A0V0H7Z9"/>
<accession>A0A0V0H7Z9</accession>
<evidence type="ECO:0000313" key="1">
    <source>
        <dbReference type="EMBL" id="JAP16041.1"/>
    </source>
</evidence>
<dbReference type="InterPro" id="IPR021899">
    <property type="entry name" value="DUF3511"/>
</dbReference>
<reference evidence="1" key="1">
    <citation type="submission" date="2015-12" db="EMBL/GenBank/DDBJ databases">
        <title>Gene expression during late stages of embryo sac development: a critical building block for successful pollen-pistil interactions.</title>
        <authorList>
            <person name="Liu Y."/>
            <person name="Joly V."/>
            <person name="Sabar M."/>
            <person name="Matton D.P."/>
        </authorList>
    </citation>
    <scope>NUCLEOTIDE SEQUENCE</scope>
</reference>
<dbReference type="PANTHER" id="PTHR33193:SF13">
    <property type="entry name" value="EXPRESSED PROTEIN"/>
    <property type="match status" value="1"/>
</dbReference>
<protein>
    <submittedName>
        <fullName evidence="1">Putative ovule protein</fullName>
    </submittedName>
</protein>
<dbReference type="PANTHER" id="PTHR33193">
    <property type="entry name" value="DOMAIN PROTEIN, PUTATIVE (DUF3511)-RELATED"/>
    <property type="match status" value="1"/>
</dbReference>
<name>A0A0V0H7Z9_SOLCH</name>
<dbReference type="EMBL" id="GEDG01024348">
    <property type="protein sequence ID" value="JAP16041.1"/>
    <property type="molecule type" value="Transcribed_RNA"/>
</dbReference>
<sequence length="122" mass="14703">MEDFTFAHRRYVNSGQRIGIIDDKAYAVNNVYVIRAHNNNNNNNHFGTMDMMQPYSQKNKYEIAKTSCKKGGRETWYSNPEFNRKKRVAKYKIYSMEGKVKRSFKNSYRWFKHTCSRIIHRF</sequence>
<proteinExistence type="predicted"/>